<dbReference type="GO" id="GO:0005634">
    <property type="term" value="C:nucleus"/>
    <property type="evidence" value="ECO:0007669"/>
    <property type="project" value="UniProtKB-SubCell"/>
</dbReference>
<keyword evidence="7" id="KW-1185">Reference proteome</keyword>
<feature type="domain" description="Suppressor of forked" evidence="5">
    <location>
        <begin position="39"/>
        <end position="625"/>
    </location>
</feature>
<dbReference type="GO" id="GO:0031124">
    <property type="term" value="P:mRNA 3'-end processing"/>
    <property type="evidence" value="ECO:0007669"/>
    <property type="project" value="InterPro"/>
</dbReference>
<dbReference type="Pfam" id="PF05843">
    <property type="entry name" value="Suf"/>
    <property type="match status" value="1"/>
</dbReference>
<dbReference type="EMBL" id="ML014203">
    <property type="protein sequence ID" value="RKP00700.1"/>
    <property type="molecule type" value="Genomic_DNA"/>
</dbReference>
<dbReference type="SMART" id="SM00386">
    <property type="entry name" value="HAT"/>
    <property type="match status" value="6"/>
</dbReference>
<dbReference type="InterPro" id="IPR003107">
    <property type="entry name" value="HAT"/>
</dbReference>
<dbReference type="Proteomes" id="UP000274922">
    <property type="component" value="Unassembled WGS sequence"/>
</dbReference>
<reference evidence="7" key="1">
    <citation type="journal article" date="2018" name="Nat. Microbiol.">
        <title>Leveraging single-cell genomics to expand the fungal tree of life.</title>
        <authorList>
            <person name="Ahrendt S.R."/>
            <person name="Quandt C.A."/>
            <person name="Ciobanu D."/>
            <person name="Clum A."/>
            <person name="Salamov A."/>
            <person name="Andreopoulos B."/>
            <person name="Cheng J.F."/>
            <person name="Woyke T."/>
            <person name="Pelin A."/>
            <person name="Henrissat B."/>
            <person name="Reynolds N.K."/>
            <person name="Benny G.L."/>
            <person name="Smith M.E."/>
            <person name="James T.Y."/>
            <person name="Grigoriev I.V."/>
        </authorList>
    </citation>
    <scope>NUCLEOTIDE SEQUENCE [LARGE SCALE GENOMIC DNA]</scope>
    <source>
        <strain evidence="7">ATCC 52028</strain>
    </source>
</reference>
<protein>
    <recommendedName>
        <fullName evidence="5">Suppressor of forked domain-containing protein</fullName>
    </recommendedName>
</protein>
<evidence type="ECO:0000313" key="7">
    <source>
        <dbReference type="Proteomes" id="UP000274922"/>
    </source>
</evidence>
<feature type="compositionally biased region" description="Low complexity" evidence="4">
    <location>
        <begin position="1"/>
        <end position="21"/>
    </location>
</feature>
<dbReference type="InterPro" id="IPR008847">
    <property type="entry name" value="Suf"/>
</dbReference>
<dbReference type="STRING" id="1555241.A0A4P9X6P3"/>
<dbReference type="Gene3D" id="1.25.40.1040">
    <property type="match status" value="1"/>
</dbReference>
<dbReference type="InterPro" id="IPR011990">
    <property type="entry name" value="TPR-like_helical_dom_sf"/>
</dbReference>
<dbReference type="SUPFAM" id="SSF48452">
    <property type="entry name" value="TPR-like"/>
    <property type="match status" value="2"/>
</dbReference>
<accession>A0A4P9X6P3</accession>
<organism evidence="6 7">
    <name type="scientific">Caulochytrium protostelioides</name>
    <dbReference type="NCBI Taxonomy" id="1555241"/>
    <lineage>
        <taxon>Eukaryota</taxon>
        <taxon>Fungi</taxon>
        <taxon>Fungi incertae sedis</taxon>
        <taxon>Chytridiomycota</taxon>
        <taxon>Chytridiomycota incertae sedis</taxon>
        <taxon>Chytridiomycetes</taxon>
        <taxon>Caulochytriales</taxon>
        <taxon>Caulochytriaceae</taxon>
        <taxon>Caulochytrium</taxon>
    </lineage>
</organism>
<feature type="non-terminal residue" evidence="6">
    <location>
        <position position="629"/>
    </location>
</feature>
<dbReference type="AlphaFoldDB" id="A0A4P9X6P3"/>
<keyword evidence="3" id="KW-0539">Nucleus</keyword>
<dbReference type="PANTHER" id="PTHR19980">
    <property type="entry name" value="RNA CLEAVAGE STIMULATION FACTOR"/>
    <property type="match status" value="1"/>
</dbReference>
<evidence type="ECO:0000256" key="4">
    <source>
        <dbReference type="SAM" id="MobiDB-lite"/>
    </source>
</evidence>
<keyword evidence="2" id="KW-0677">Repeat</keyword>
<gene>
    <name evidence="6" type="ORF">CXG81DRAFT_12913</name>
</gene>
<proteinExistence type="predicted"/>
<feature type="region of interest" description="Disordered" evidence="4">
    <location>
        <begin position="1"/>
        <end position="34"/>
    </location>
</feature>
<evidence type="ECO:0000256" key="3">
    <source>
        <dbReference type="ARBA" id="ARBA00023242"/>
    </source>
</evidence>
<dbReference type="GO" id="GO:0003729">
    <property type="term" value="F:mRNA binding"/>
    <property type="evidence" value="ECO:0007669"/>
    <property type="project" value="TreeGrafter"/>
</dbReference>
<evidence type="ECO:0000256" key="1">
    <source>
        <dbReference type="ARBA" id="ARBA00004123"/>
    </source>
</evidence>
<dbReference type="PANTHER" id="PTHR19980:SF0">
    <property type="entry name" value="CLEAVAGE STIMULATION FACTOR SUBUNIT 3"/>
    <property type="match status" value="1"/>
</dbReference>
<evidence type="ECO:0000259" key="5">
    <source>
        <dbReference type="Pfam" id="PF05843"/>
    </source>
</evidence>
<sequence length="629" mass="70822">MAASKTSKSSAAKRSGAASAAPTSKSAGSGGQPRHDLLAEARQRVKAQPYNIDAWLSLIQLTQRPSVVQTGGSNAAREQRQATRAAVISVYEEILTRFPCSERVWIAYLDYAVQTQDDAKIESKDEGPDASKGAAEALFKRCLIAVPSLVIWRRYYQYIQAMFQKKKPSPTMVRQTMHEFYQFSLDQIGYDIDSAPLWSDYLEFLHALPTQSPYEEQMRMTKLRDVYARALTIPLQNLEGIWSHYDSFEKQLNLTTAKKMTAERSGGYMLARGHLTTLEALYQPIRAIKERHNQGKGWYPVPPTWTSAERECLAAWRQVIRWERENPLELTDMAMLQGRVVYAFKSALTMLTHYPEMWVDYAAYLHSVGRTGEAGHVFLQGIQFLPSSLTLTFTYAEQLEGTLVNSVKAASDGADVLAPYDAIAPHFYTLIGVLEDKIKAIHADMQRKRQSHASQQAQQAKTSAARQDLTLVWIHLMRVARRMKGMQAARYVFSRARKRSPITLALYTAAALMEFHNQKAPEVARRIFEMGFQRARFGEGNATYAAAYLDFTIQRNHEDNTHALFERMITALTPDETTGAAADAKDPALQALLCLRSLWNAYAGHEQAYGDLASLRKIKQRRADALGIG</sequence>
<dbReference type="OrthoDB" id="26282at2759"/>
<dbReference type="InterPro" id="IPR045243">
    <property type="entry name" value="Rna14-like"/>
</dbReference>
<name>A0A4P9X6P3_9FUNG</name>
<evidence type="ECO:0000256" key="2">
    <source>
        <dbReference type="ARBA" id="ARBA00022737"/>
    </source>
</evidence>
<comment type="subcellular location">
    <subcellularLocation>
        <location evidence="1">Nucleus</location>
    </subcellularLocation>
</comment>
<evidence type="ECO:0000313" key="6">
    <source>
        <dbReference type="EMBL" id="RKP00700.1"/>
    </source>
</evidence>